<dbReference type="PROSITE" id="PS50280">
    <property type="entry name" value="SET"/>
    <property type="match status" value="1"/>
</dbReference>
<feature type="compositionally biased region" description="Polar residues" evidence="9">
    <location>
        <begin position="787"/>
        <end position="806"/>
    </location>
</feature>
<evidence type="ECO:0000256" key="7">
    <source>
        <dbReference type="ARBA" id="ARBA00022853"/>
    </source>
</evidence>
<evidence type="ECO:0000256" key="8">
    <source>
        <dbReference type="ARBA" id="ARBA00023242"/>
    </source>
</evidence>
<dbReference type="GO" id="GO:0042799">
    <property type="term" value="F:histone H4K20 methyltransferase activity"/>
    <property type="evidence" value="ECO:0007669"/>
    <property type="project" value="TreeGrafter"/>
</dbReference>
<feature type="compositionally biased region" description="Polar residues" evidence="9">
    <location>
        <begin position="380"/>
        <end position="389"/>
    </location>
</feature>
<keyword evidence="6" id="KW-0949">S-adenosyl-L-methionine</keyword>
<protein>
    <recommendedName>
        <fullName evidence="10">SET domain-containing protein</fullName>
    </recommendedName>
</protein>
<dbReference type="CDD" id="cd10524">
    <property type="entry name" value="SET_Suv4-20-like"/>
    <property type="match status" value="1"/>
</dbReference>
<evidence type="ECO:0000256" key="2">
    <source>
        <dbReference type="ARBA" id="ARBA00004286"/>
    </source>
</evidence>
<evidence type="ECO:0000313" key="11">
    <source>
        <dbReference type="EMBL" id="CAA7259100.1"/>
    </source>
</evidence>
<feature type="compositionally biased region" description="Polar residues" evidence="9">
    <location>
        <begin position="420"/>
        <end position="440"/>
    </location>
</feature>
<feature type="region of interest" description="Disordered" evidence="9">
    <location>
        <begin position="949"/>
        <end position="987"/>
    </location>
</feature>
<dbReference type="GO" id="GO:0005634">
    <property type="term" value="C:nucleus"/>
    <property type="evidence" value="ECO:0007669"/>
    <property type="project" value="UniProtKB-SubCell"/>
</dbReference>
<dbReference type="InterPro" id="IPR001214">
    <property type="entry name" value="SET_dom"/>
</dbReference>
<evidence type="ECO:0000256" key="6">
    <source>
        <dbReference type="ARBA" id="ARBA00022691"/>
    </source>
</evidence>
<dbReference type="InterPro" id="IPR039977">
    <property type="entry name" value="Suv4-20/Set9"/>
</dbReference>
<keyword evidence="7" id="KW-0156">Chromatin regulator</keyword>
<feature type="compositionally biased region" description="Acidic residues" evidence="9">
    <location>
        <begin position="884"/>
        <end position="893"/>
    </location>
</feature>
<feature type="compositionally biased region" description="Low complexity" evidence="9">
    <location>
        <begin position="842"/>
        <end position="854"/>
    </location>
</feature>
<feature type="region of interest" description="Disordered" evidence="9">
    <location>
        <begin position="872"/>
        <end position="917"/>
    </location>
</feature>
<proteinExistence type="predicted"/>
<dbReference type="Gene3D" id="1.10.10.1700">
    <property type="entry name" value="Histone-lysine N-methyltransferase"/>
    <property type="match status" value="1"/>
</dbReference>
<feature type="domain" description="SET" evidence="10">
    <location>
        <begin position="133"/>
        <end position="255"/>
    </location>
</feature>
<keyword evidence="4" id="KW-0489">Methyltransferase</keyword>
<dbReference type="GO" id="GO:0005694">
    <property type="term" value="C:chromosome"/>
    <property type="evidence" value="ECO:0007669"/>
    <property type="project" value="UniProtKB-SubCell"/>
</dbReference>
<dbReference type="EMBL" id="CACVBS010000013">
    <property type="protein sequence ID" value="CAA7259100.1"/>
    <property type="molecule type" value="Genomic_DNA"/>
</dbReference>
<comment type="subcellular location">
    <subcellularLocation>
        <location evidence="2">Chromosome</location>
    </subcellularLocation>
    <subcellularLocation>
        <location evidence="1">Nucleus</location>
    </subcellularLocation>
</comment>
<dbReference type="Gene3D" id="2.170.270.10">
    <property type="entry name" value="SET domain"/>
    <property type="match status" value="1"/>
</dbReference>
<name>A0A8S0VQ86_CYCAE</name>
<keyword evidence="3" id="KW-0158">Chromosome</keyword>
<dbReference type="Proteomes" id="UP000467700">
    <property type="component" value="Unassembled WGS sequence"/>
</dbReference>
<feature type="compositionally biased region" description="Basic and acidic residues" evidence="9">
    <location>
        <begin position="821"/>
        <end position="833"/>
    </location>
</feature>
<evidence type="ECO:0000256" key="5">
    <source>
        <dbReference type="ARBA" id="ARBA00022679"/>
    </source>
</evidence>
<dbReference type="Pfam" id="PF00856">
    <property type="entry name" value="SET"/>
    <property type="match status" value="1"/>
</dbReference>
<feature type="region of interest" description="Disordered" evidence="9">
    <location>
        <begin position="629"/>
        <end position="650"/>
    </location>
</feature>
<feature type="region of interest" description="Disordered" evidence="9">
    <location>
        <begin position="668"/>
        <end position="854"/>
    </location>
</feature>
<dbReference type="GO" id="GO:0032259">
    <property type="term" value="P:methylation"/>
    <property type="evidence" value="ECO:0007669"/>
    <property type="project" value="UniProtKB-KW"/>
</dbReference>
<reference evidence="11 12" key="1">
    <citation type="submission" date="2020-01" db="EMBL/GenBank/DDBJ databases">
        <authorList>
            <person name="Gupta K D."/>
        </authorList>
    </citation>
    <scope>NUCLEOTIDE SEQUENCE [LARGE SCALE GENOMIC DNA]</scope>
</reference>
<dbReference type="PANTHER" id="PTHR12977">
    <property type="entry name" value="SUPPRESSOR OF VARIEGATION 4-20-RELATED"/>
    <property type="match status" value="1"/>
</dbReference>
<feature type="compositionally biased region" description="Low complexity" evidence="9">
    <location>
        <begin position="460"/>
        <end position="475"/>
    </location>
</feature>
<feature type="compositionally biased region" description="Basic and acidic residues" evidence="9">
    <location>
        <begin position="753"/>
        <end position="764"/>
    </location>
</feature>
<feature type="compositionally biased region" description="Low complexity" evidence="9">
    <location>
        <begin position="408"/>
        <end position="419"/>
    </location>
</feature>
<sequence>MAPASSTSRVSSTAAAPLTWRPTKIMHMRDLAKDDDFLSHLLVEKVGTGAVPLLVHKMDATRRLPRTDTQDIMRIVRRLVLSKAPIQQTVRQAVDDLLLLPSIRYFLKSYTQKQINAFATHASRYFELYNPSGSIEIAHTSRYSHQTGKSELCILATRPLAPGSIVTELKGSMANLTEEEDKELKRTDLRKSDIRRDFSVIHSKSMKKNHLFLGPARFVNHDCDNNCELLREGRYITFRVLRPIAIGEEITAHYGDGYFGKKNRDCLCETCEKNGRGGYAPDRDDPESSDSSSSDPESDSDSDSDSSSSESEEEVKPLLNVNERRTRRGVYAVTKPQEDDSDDSDNDEEDDDKIPLAEATDIPADGEIKLTVEIDAGSDLTSLAPSTAPSDGVSPAKLSTPGPMTPNRGLGLSRSSSSLTDLTPSVAGSATPHSTQSTPFRSIIATRRQKAKELEEAESASRAGSSRIKSASRSASVERSPRRLTRVTRSVSSLRLSEKKGKGKATPTPIPTPLSDKPSKRSKSLGKDEPRVKKEELDSRLLRVRPSVGVPEASKEPPRKPEVPRGPDGKPLPTCTTCSNVLPLISVDSKVVWGLGLEANGKKKKHVKQECPRCIRHFAIYECPWPSRSAPHGTISVTPREDSVPADSLTKKVTQKGLSLLDRKLAAAAASASKPSKSKKHRRDEEEEVEEARPLKRRKSEPELVLPKGRVTKTYSRSARRYRRSPTPELPRRRGPGRPRLASPLFKHKITKVKVEEPAPEVEKSTLSQPRAQNGRFGKKDKKKTQEATSARSQSDGSISDGQESSPARKRHSDDVEVGDDSPRKKVARRDEGVASQKVLPRRSSGFSGSRLFSNPSPLQFALKAWAGPVILDDSSSSSSSSDEQPETPEDDQSPAADVVEPEELSTHHFLPGMMPRGPLTYKPSPLSFAKNRWNAVIQVGKTELDVKQPIPRKSSYNSDGENSEIGLDREITHSPPPDDDYPSVDDYFHHGLRQVYPILPADNVFTRSIPKTTSFRSADPQTKPSFINAGWDDSSDASEA</sequence>
<dbReference type="InterPro" id="IPR041938">
    <property type="entry name" value="Hist-Lys_N-MTase_N"/>
</dbReference>
<feature type="compositionally biased region" description="Low complexity" evidence="9">
    <location>
        <begin position="873"/>
        <end position="883"/>
    </location>
</feature>
<evidence type="ECO:0000256" key="1">
    <source>
        <dbReference type="ARBA" id="ARBA00004123"/>
    </source>
</evidence>
<feature type="compositionally biased region" description="Acidic residues" evidence="9">
    <location>
        <begin position="339"/>
        <end position="352"/>
    </location>
</feature>
<feature type="region of interest" description="Disordered" evidence="9">
    <location>
        <begin position="275"/>
        <end position="367"/>
    </location>
</feature>
<keyword evidence="5" id="KW-0808">Transferase</keyword>
<evidence type="ECO:0000256" key="9">
    <source>
        <dbReference type="SAM" id="MobiDB-lite"/>
    </source>
</evidence>
<organism evidence="11 12">
    <name type="scientific">Cyclocybe aegerita</name>
    <name type="common">Black poplar mushroom</name>
    <name type="synonym">Agrocybe aegerita</name>
    <dbReference type="NCBI Taxonomy" id="1973307"/>
    <lineage>
        <taxon>Eukaryota</taxon>
        <taxon>Fungi</taxon>
        <taxon>Dikarya</taxon>
        <taxon>Basidiomycota</taxon>
        <taxon>Agaricomycotina</taxon>
        <taxon>Agaricomycetes</taxon>
        <taxon>Agaricomycetidae</taxon>
        <taxon>Agaricales</taxon>
        <taxon>Agaricineae</taxon>
        <taxon>Bolbitiaceae</taxon>
        <taxon>Cyclocybe</taxon>
    </lineage>
</organism>
<dbReference type="SUPFAM" id="SSF82199">
    <property type="entry name" value="SET domain"/>
    <property type="match status" value="1"/>
</dbReference>
<dbReference type="PANTHER" id="PTHR12977:SF4">
    <property type="entry name" value="HISTONE-LYSINE N-METHYLTRANSFERASE KMT5B"/>
    <property type="match status" value="1"/>
</dbReference>
<feature type="region of interest" description="Disordered" evidence="9">
    <location>
        <begin position="380"/>
        <end position="575"/>
    </location>
</feature>
<feature type="compositionally biased region" description="Basic and acidic residues" evidence="9">
    <location>
        <begin position="525"/>
        <end position="541"/>
    </location>
</feature>
<dbReference type="AlphaFoldDB" id="A0A8S0VQ86"/>
<dbReference type="SMART" id="SM00317">
    <property type="entry name" value="SET"/>
    <property type="match status" value="1"/>
</dbReference>
<dbReference type="OrthoDB" id="6627536at2759"/>
<feature type="compositionally biased region" description="Basic and acidic residues" evidence="9">
    <location>
        <begin position="553"/>
        <end position="568"/>
    </location>
</feature>
<comment type="caution">
    <text evidence="11">The sequence shown here is derived from an EMBL/GenBank/DDBJ whole genome shotgun (WGS) entry which is preliminary data.</text>
</comment>
<keyword evidence="8" id="KW-0539">Nucleus</keyword>
<evidence type="ECO:0000313" key="12">
    <source>
        <dbReference type="Proteomes" id="UP000467700"/>
    </source>
</evidence>
<feature type="compositionally biased region" description="Polar residues" evidence="9">
    <location>
        <begin position="1013"/>
        <end position="1026"/>
    </location>
</feature>
<feature type="region of interest" description="Disordered" evidence="9">
    <location>
        <begin position="1013"/>
        <end position="1041"/>
    </location>
</feature>
<dbReference type="InterPro" id="IPR046341">
    <property type="entry name" value="SET_dom_sf"/>
</dbReference>
<evidence type="ECO:0000256" key="4">
    <source>
        <dbReference type="ARBA" id="ARBA00022603"/>
    </source>
</evidence>
<evidence type="ECO:0000259" key="10">
    <source>
        <dbReference type="PROSITE" id="PS50280"/>
    </source>
</evidence>
<keyword evidence="12" id="KW-1185">Reference proteome</keyword>
<accession>A0A8S0VQ86</accession>
<gene>
    <name evidence="11" type="ORF">AAE3_LOCUS1333</name>
</gene>
<evidence type="ECO:0000256" key="3">
    <source>
        <dbReference type="ARBA" id="ARBA00022454"/>
    </source>
</evidence>